<keyword evidence="2" id="KW-0808">Transferase</keyword>
<organism evidence="2 3">
    <name type="scientific">Segatella copri</name>
    <dbReference type="NCBI Taxonomy" id="165179"/>
    <lineage>
        <taxon>Bacteria</taxon>
        <taxon>Pseudomonadati</taxon>
        <taxon>Bacteroidota</taxon>
        <taxon>Bacteroidia</taxon>
        <taxon>Bacteroidales</taxon>
        <taxon>Prevotellaceae</taxon>
        <taxon>Segatella</taxon>
    </lineage>
</organism>
<evidence type="ECO:0000259" key="1">
    <source>
        <dbReference type="PROSITE" id="PS51186"/>
    </source>
</evidence>
<dbReference type="InterPro" id="IPR000182">
    <property type="entry name" value="GNAT_dom"/>
</dbReference>
<reference evidence="2 3" key="1">
    <citation type="submission" date="2019-09" db="EMBL/GenBank/DDBJ databases">
        <title>Distinct polysaccharide growth profiles of human intestinal Prevotella copri isolates.</title>
        <authorList>
            <person name="Fehlner-Peach H."/>
            <person name="Magnabosco C."/>
            <person name="Raghavan V."/>
            <person name="Scher J.U."/>
            <person name="Tett A."/>
            <person name="Cox L.M."/>
            <person name="Gottsegen C."/>
            <person name="Watters A."/>
            <person name="Wiltshire- Gordon J.D."/>
            <person name="Segata N."/>
            <person name="Bonneau R."/>
            <person name="Littman D.R."/>
        </authorList>
    </citation>
    <scope>NUCLEOTIDE SEQUENCE [LARGE SCALE GENOMIC DNA]</scope>
    <source>
        <strain evidence="3">iAA917</strain>
    </source>
</reference>
<dbReference type="Pfam" id="PF13302">
    <property type="entry name" value="Acetyltransf_3"/>
    <property type="match status" value="1"/>
</dbReference>
<dbReference type="EMBL" id="VZAH01000045">
    <property type="protein sequence ID" value="MQP13684.1"/>
    <property type="molecule type" value="Genomic_DNA"/>
</dbReference>
<dbReference type="OrthoDB" id="893030at2"/>
<dbReference type="PROSITE" id="PS51186">
    <property type="entry name" value="GNAT"/>
    <property type="match status" value="1"/>
</dbReference>
<dbReference type="AlphaFoldDB" id="A0A6G1VMA4"/>
<dbReference type="SUPFAM" id="SSF55729">
    <property type="entry name" value="Acyl-CoA N-acyltransferases (Nat)"/>
    <property type="match status" value="1"/>
</dbReference>
<dbReference type="InterPro" id="IPR016181">
    <property type="entry name" value="Acyl_CoA_acyltransferase"/>
</dbReference>
<dbReference type="Proteomes" id="UP000477980">
    <property type="component" value="Unassembled WGS sequence"/>
</dbReference>
<proteinExistence type="predicted"/>
<dbReference type="GO" id="GO:0016747">
    <property type="term" value="F:acyltransferase activity, transferring groups other than amino-acyl groups"/>
    <property type="evidence" value="ECO:0007669"/>
    <property type="project" value="InterPro"/>
</dbReference>
<comment type="caution">
    <text evidence="2">The sequence shown here is derived from an EMBL/GenBank/DDBJ whole genome shotgun (WGS) entry which is preliminary data.</text>
</comment>
<evidence type="ECO:0000313" key="2">
    <source>
        <dbReference type="EMBL" id="MQP13684.1"/>
    </source>
</evidence>
<protein>
    <submittedName>
        <fullName evidence="2">GNAT family N-acetyltransferase</fullName>
    </submittedName>
</protein>
<dbReference type="RefSeq" id="WP_153090905.1">
    <property type="nucleotide sequence ID" value="NZ_VZAH01000045.1"/>
</dbReference>
<gene>
    <name evidence="2" type="ORF">F7D25_04495</name>
</gene>
<sequence>MEDKKIHLRALEPEDLDFLYEMENDESLWEMGGTNVPYSRQVLLDYITTATADIYTDKQVRLIVENEQQEAVGIIDLMNFAPRHQRAELGIVIKKEHQHQGLAQLAIRHLMQYASNVLHLHQIYAIVAESNQNAVKMLEVVGFQGDKLLKGWLKTGRGYEDAYFFQSFL</sequence>
<dbReference type="PANTHER" id="PTHR43415">
    <property type="entry name" value="SPERMIDINE N(1)-ACETYLTRANSFERASE"/>
    <property type="match status" value="1"/>
</dbReference>
<dbReference type="PANTHER" id="PTHR43415:SF3">
    <property type="entry name" value="GNAT-FAMILY ACETYLTRANSFERASE"/>
    <property type="match status" value="1"/>
</dbReference>
<name>A0A6G1VMA4_9BACT</name>
<dbReference type="Gene3D" id="3.40.630.30">
    <property type="match status" value="1"/>
</dbReference>
<evidence type="ECO:0000313" key="3">
    <source>
        <dbReference type="Proteomes" id="UP000477980"/>
    </source>
</evidence>
<feature type="domain" description="N-acetyltransferase" evidence="1">
    <location>
        <begin position="6"/>
        <end position="166"/>
    </location>
</feature>
<dbReference type="CDD" id="cd04301">
    <property type="entry name" value="NAT_SF"/>
    <property type="match status" value="1"/>
</dbReference>
<accession>A0A6G1VMA4</accession>